<evidence type="ECO:0000256" key="4">
    <source>
        <dbReference type="ARBA" id="ARBA00022824"/>
    </source>
</evidence>
<gene>
    <name evidence="12" type="primary">SEY1_1</name>
    <name evidence="8" type="synonym">SEY1</name>
    <name evidence="12" type="ORF">BGZ96_008848</name>
</gene>
<dbReference type="Proteomes" id="UP001194696">
    <property type="component" value="Unassembled WGS sequence"/>
</dbReference>
<reference evidence="12 13" key="1">
    <citation type="journal article" date="2020" name="Fungal Divers.">
        <title>Resolving the Mortierellaceae phylogeny through synthesis of multi-gene phylogenetics and phylogenomics.</title>
        <authorList>
            <person name="Vandepol N."/>
            <person name="Liber J."/>
            <person name="Desiro A."/>
            <person name="Na H."/>
            <person name="Kennedy M."/>
            <person name="Barry K."/>
            <person name="Grigoriev I.V."/>
            <person name="Miller A.N."/>
            <person name="O'Donnell K."/>
            <person name="Stajich J.E."/>
            <person name="Bonito G."/>
        </authorList>
    </citation>
    <scope>NUCLEOTIDE SEQUENCE [LARGE SCALE GENOMIC DNA]</scope>
    <source>
        <strain evidence="12 13">AD045</strain>
    </source>
</reference>
<protein>
    <submittedName>
        <fullName evidence="12">Dynamin-like GTPase that mediates homotypic ER fusion</fullName>
    </submittedName>
</protein>
<dbReference type="PROSITE" id="PS51715">
    <property type="entry name" value="G_GB1_RHD3"/>
    <property type="match status" value="1"/>
</dbReference>
<feature type="transmembrane region" description="Helical" evidence="10">
    <location>
        <begin position="672"/>
        <end position="698"/>
    </location>
</feature>
<evidence type="ECO:0000256" key="7">
    <source>
        <dbReference type="ARBA" id="ARBA00023136"/>
    </source>
</evidence>
<comment type="subcellular location">
    <subcellularLocation>
        <location evidence="8">Endoplasmic reticulum membrane</location>
        <topology evidence="8">Multi-pass membrane protein</topology>
    </subcellularLocation>
    <text evidence="8">Enriched in the cortical ER. Concentrated in punctae along the ER tubules.</text>
</comment>
<dbReference type="InterPro" id="IPR046758">
    <property type="entry name" value="Sey1/RHD3-like_3HB"/>
</dbReference>
<evidence type="ECO:0000256" key="1">
    <source>
        <dbReference type="ARBA" id="ARBA00022692"/>
    </source>
</evidence>
<keyword evidence="7 8" id="KW-0472">Membrane</keyword>
<evidence type="ECO:0000256" key="6">
    <source>
        <dbReference type="ARBA" id="ARBA00023134"/>
    </source>
</evidence>
<name>A0ABQ7KE60_9FUNG</name>
<sequence>MDINIVPDIDHETKDQDDHAYTMDTLPQSDKALGVKAGAGAEATTPSSKELLPRLHLIDDEKRFSGELSTYVCSKWGLKDAGFNYNLAAIFGSQSTGKSTLLNRLFGTNFDVMNETARMQTTKGIWISQGKDMKVLIMDVEGTDGRERGEDQDFERKSALFSVATSEVLIVNMWEHQVGLYNGANMGLLKTVFEVNLQLFGGNRGKEKTLLLFPEGLEDCKISDYFDFMFTTLPHKLLQPEQFEIETQKLRHRFIDAKDPNYVFQPQYSKRVPVDGLHVYAEAIWEKIMTNKDLDLPTQQELLAQFRCEEIANAAFVVFKDQIKEFRHPIEAGQLVENLGPKMNQAREIATKSFDKDASRYLPAVYQRKRAEMLTQANSMLESYFVGQLKNLHKKAVSDFTTQLQQALKVEGTEFGKAAAKTKKEVVDFFLKGVKAIKLTETDWEYEEELYQLEHDLEELTIVQREKELAKMLTGLEKMIKKELDEPVKLALDQPGPTMWGRIMTIYRRTSEDAELLLKKKAKTFELKEEEEEQLVLNLKRQSWVLLTMKVQEESVDGLILYKLLNRFEEKFQRDSRGLPRVWSPDDDVDTPFRKAREETIELIPLYARIITLDPVTDIHLALESSDDFDFDQSLQVLSETRQQELTTQFKRKADASYVEAKRSVVATQAKIPYWVGIALIVLGWNEFVTLITSPLYLSLTMTLGLPLGALWYLGMLDLVMTMGWRAYDQALVLGREKLRDVVHPPEQPRMVPAIQQDGRRSGEFNGQEQQDRMSLHHRQSARSLSQGAGGRSSMDDEVGDGSRIELDDFESKKTL</sequence>
<dbReference type="PANTHER" id="PTHR45923">
    <property type="entry name" value="PROTEIN SEY1"/>
    <property type="match status" value="1"/>
</dbReference>
<evidence type="ECO:0000256" key="8">
    <source>
        <dbReference type="HAMAP-Rule" id="MF_03109"/>
    </source>
</evidence>
<evidence type="ECO:0000256" key="5">
    <source>
        <dbReference type="ARBA" id="ARBA00022989"/>
    </source>
</evidence>
<dbReference type="HAMAP" id="MF_03109">
    <property type="entry name" value="Sey1"/>
    <property type="match status" value="1"/>
</dbReference>
<feature type="topological domain" description="Cytoplasmic" evidence="8">
    <location>
        <begin position="1"/>
        <end position="671"/>
    </location>
</feature>
<dbReference type="CDD" id="cd01851">
    <property type="entry name" value="GBP"/>
    <property type="match status" value="1"/>
</dbReference>
<dbReference type="SUPFAM" id="SSF52540">
    <property type="entry name" value="P-loop containing nucleoside triphosphate hydrolases"/>
    <property type="match status" value="1"/>
</dbReference>
<keyword evidence="4 8" id="KW-0256">Endoplasmic reticulum</keyword>
<dbReference type="InterPro" id="IPR030386">
    <property type="entry name" value="G_GB1_RHD3_dom"/>
</dbReference>
<organism evidence="12 13">
    <name type="scientific">Linnemannia gamsii</name>
    <dbReference type="NCBI Taxonomy" id="64522"/>
    <lineage>
        <taxon>Eukaryota</taxon>
        <taxon>Fungi</taxon>
        <taxon>Fungi incertae sedis</taxon>
        <taxon>Mucoromycota</taxon>
        <taxon>Mortierellomycotina</taxon>
        <taxon>Mortierellomycetes</taxon>
        <taxon>Mortierellales</taxon>
        <taxon>Mortierellaceae</taxon>
        <taxon>Linnemannia</taxon>
    </lineage>
</organism>
<keyword evidence="1 8" id="KW-0812">Transmembrane</keyword>
<evidence type="ECO:0000256" key="3">
    <source>
        <dbReference type="ARBA" id="ARBA00022801"/>
    </source>
</evidence>
<feature type="compositionally biased region" description="Basic and acidic residues" evidence="9">
    <location>
        <begin position="801"/>
        <end position="816"/>
    </location>
</feature>
<keyword evidence="3 8" id="KW-0378">Hydrolase</keyword>
<keyword evidence="6 8" id="KW-0342">GTP-binding</keyword>
<evidence type="ECO:0000256" key="9">
    <source>
        <dbReference type="SAM" id="MobiDB-lite"/>
    </source>
</evidence>
<dbReference type="Gene3D" id="3.40.50.300">
    <property type="entry name" value="P-loop containing nucleotide triphosphate hydrolases"/>
    <property type="match status" value="1"/>
</dbReference>
<evidence type="ECO:0000256" key="2">
    <source>
        <dbReference type="ARBA" id="ARBA00022741"/>
    </source>
</evidence>
<dbReference type="InterPro" id="IPR027417">
    <property type="entry name" value="P-loop_NTPase"/>
</dbReference>
<comment type="caution">
    <text evidence="12">The sequence shown here is derived from an EMBL/GenBank/DDBJ whole genome shotgun (WGS) entry which is preliminary data.</text>
</comment>
<feature type="topological domain" description="Cytoplasmic" evidence="8">
    <location>
        <begin position="717"/>
        <end position="816"/>
    </location>
</feature>
<dbReference type="EMBL" id="JAAAIM010000051">
    <property type="protein sequence ID" value="KAG0296678.1"/>
    <property type="molecule type" value="Genomic_DNA"/>
</dbReference>
<dbReference type="Pfam" id="PF20428">
    <property type="entry name" value="Sey1_3HB"/>
    <property type="match status" value="1"/>
</dbReference>
<feature type="domain" description="GB1/RHD3-type G" evidence="11">
    <location>
        <begin position="82"/>
        <end position="213"/>
    </location>
</feature>
<evidence type="ECO:0000259" key="11">
    <source>
        <dbReference type="PROSITE" id="PS51715"/>
    </source>
</evidence>
<feature type="region of interest" description="Disordered" evidence="9">
    <location>
        <begin position="745"/>
        <end position="816"/>
    </location>
</feature>
<evidence type="ECO:0000313" key="12">
    <source>
        <dbReference type="EMBL" id="KAG0296678.1"/>
    </source>
</evidence>
<keyword evidence="5 8" id="KW-1133">Transmembrane helix</keyword>
<comment type="similarity">
    <text evidence="8">Belongs to the TRAFAC class dynamin-like GTPase superfamily. GB1/RHD3 GTPase family. RHD3 subfamily.</text>
</comment>
<evidence type="ECO:0000256" key="10">
    <source>
        <dbReference type="SAM" id="Phobius"/>
    </source>
</evidence>
<keyword evidence="2 8" id="KW-0547">Nucleotide-binding</keyword>
<dbReference type="Pfam" id="PF05879">
    <property type="entry name" value="RHD3_GTPase"/>
    <property type="match status" value="2"/>
</dbReference>
<dbReference type="PANTHER" id="PTHR45923:SF2">
    <property type="entry name" value="PROTEIN SEY1"/>
    <property type="match status" value="1"/>
</dbReference>
<accession>A0ABQ7KE60</accession>
<feature type="binding site" evidence="8">
    <location>
        <begin position="92"/>
        <end position="99"/>
    </location>
    <ligand>
        <name>GTP</name>
        <dbReference type="ChEBI" id="CHEBI:37565"/>
    </ligand>
</feature>
<proteinExistence type="inferred from homology"/>
<evidence type="ECO:0000313" key="13">
    <source>
        <dbReference type="Proteomes" id="UP001194696"/>
    </source>
</evidence>
<keyword evidence="13" id="KW-1185">Reference proteome</keyword>
<feature type="topological domain" description="Lumenal" evidence="8">
    <location>
        <begin position="693"/>
        <end position="695"/>
    </location>
</feature>
<dbReference type="InterPro" id="IPR008803">
    <property type="entry name" value="RHD3/Sey1"/>
</dbReference>